<dbReference type="GO" id="GO:0061630">
    <property type="term" value="F:ubiquitin protein ligase activity"/>
    <property type="evidence" value="ECO:0007669"/>
    <property type="project" value="UniProtKB-EC"/>
</dbReference>
<dbReference type="GO" id="GO:0005737">
    <property type="term" value="C:cytoplasm"/>
    <property type="evidence" value="ECO:0007669"/>
    <property type="project" value="TreeGrafter"/>
</dbReference>
<dbReference type="GO" id="GO:0008270">
    <property type="term" value="F:zinc ion binding"/>
    <property type="evidence" value="ECO:0007669"/>
    <property type="project" value="UniProtKB-KW"/>
</dbReference>
<evidence type="ECO:0000313" key="8">
    <source>
        <dbReference type="EMBL" id="KAJ4824516.1"/>
    </source>
</evidence>
<reference evidence="8" key="1">
    <citation type="submission" date="2022-02" db="EMBL/GenBank/DDBJ databases">
        <authorList>
            <person name="Henning P.M."/>
            <person name="McCubbin A.G."/>
            <person name="Shore J.S."/>
        </authorList>
    </citation>
    <scope>NUCLEOTIDE SEQUENCE</scope>
    <source>
        <strain evidence="8">F60SS</strain>
        <tissue evidence="8">Leaves</tissue>
    </source>
</reference>
<comment type="catalytic activity">
    <reaction evidence="1">
        <text>S-ubiquitinyl-[E2 ubiquitin-conjugating enzyme]-L-cysteine + [acceptor protein]-L-lysine = [E2 ubiquitin-conjugating enzyme]-L-cysteine + N(6)-ubiquitinyl-[acceptor protein]-L-lysine.</text>
        <dbReference type="EC" id="2.3.2.27"/>
    </reaction>
</comment>
<name>A0A9Q0F3V7_9ROSI</name>
<organism evidence="8 9">
    <name type="scientific">Turnera subulata</name>
    <dbReference type="NCBI Taxonomy" id="218843"/>
    <lineage>
        <taxon>Eukaryota</taxon>
        <taxon>Viridiplantae</taxon>
        <taxon>Streptophyta</taxon>
        <taxon>Embryophyta</taxon>
        <taxon>Tracheophyta</taxon>
        <taxon>Spermatophyta</taxon>
        <taxon>Magnoliopsida</taxon>
        <taxon>eudicotyledons</taxon>
        <taxon>Gunneridae</taxon>
        <taxon>Pentapetalae</taxon>
        <taxon>rosids</taxon>
        <taxon>fabids</taxon>
        <taxon>Malpighiales</taxon>
        <taxon>Passifloraceae</taxon>
        <taxon>Turnera</taxon>
    </lineage>
</organism>
<evidence type="ECO:0000256" key="2">
    <source>
        <dbReference type="ARBA" id="ARBA00012483"/>
    </source>
</evidence>
<proteinExistence type="predicted"/>
<dbReference type="AlphaFoldDB" id="A0A9Q0F3V7"/>
<evidence type="ECO:0000256" key="1">
    <source>
        <dbReference type="ARBA" id="ARBA00000900"/>
    </source>
</evidence>
<dbReference type="PANTHER" id="PTHR15710">
    <property type="entry name" value="E3 UBIQUITIN-PROTEIN LIGASE PRAJA"/>
    <property type="match status" value="1"/>
</dbReference>
<dbReference type="SMART" id="SM00184">
    <property type="entry name" value="RING"/>
    <property type="match status" value="1"/>
</dbReference>
<evidence type="ECO:0000256" key="6">
    <source>
        <dbReference type="PROSITE-ProRule" id="PRU00175"/>
    </source>
</evidence>
<sequence>MSSVGIGVLAVDEEDRALVSYIIDGMLQVDEYVARRAQERFLSHPSPMFFSDSCAIAARRIVDRIIRGLLAEGQEEGVKIGMLLRYLDISYIIDFAALSILYDVHTSKLEDVEIKEPESICAVCLDELPMEYEAKRMPCSHLYHEKCISDWLWKSGTCPLCRYKLLNPNGLHPPFLSDPHIESTN</sequence>
<evidence type="ECO:0000313" key="9">
    <source>
        <dbReference type="Proteomes" id="UP001141552"/>
    </source>
</evidence>
<gene>
    <name evidence="8" type="ORF">Tsubulata_020709</name>
</gene>
<dbReference type="InterPro" id="IPR001841">
    <property type="entry name" value="Znf_RING"/>
</dbReference>
<dbReference type="InterPro" id="IPR013083">
    <property type="entry name" value="Znf_RING/FYVE/PHD"/>
</dbReference>
<dbReference type="PROSITE" id="PS50089">
    <property type="entry name" value="ZF_RING_2"/>
    <property type="match status" value="1"/>
</dbReference>
<dbReference type="Proteomes" id="UP001141552">
    <property type="component" value="Unassembled WGS sequence"/>
</dbReference>
<comment type="caution">
    <text evidence="8">The sequence shown here is derived from an EMBL/GenBank/DDBJ whole genome shotgun (WGS) entry which is preliminary data.</text>
</comment>
<keyword evidence="3" id="KW-0479">Metal-binding</keyword>
<keyword evidence="5" id="KW-0862">Zinc</keyword>
<evidence type="ECO:0000256" key="5">
    <source>
        <dbReference type="ARBA" id="ARBA00022833"/>
    </source>
</evidence>
<dbReference type="SUPFAM" id="SSF57850">
    <property type="entry name" value="RING/U-box"/>
    <property type="match status" value="1"/>
</dbReference>
<dbReference type="GO" id="GO:0016567">
    <property type="term" value="P:protein ubiquitination"/>
    <property type="evidence" value="ECO:0007669"/>
    <property type="project" value="TreeGrafter"/>
</dbReference>
<protein>
    <recommendedName>
        <fullName evidence="2">RING-type E3 ubiquitin transferase</fullName>
        <ecNumber evidence="2">2.3.2.27</ecNumber>
    </recommendedName>
</protein>
<feature type="domain" description="RING-type" evidence="7">
    <location>
        <begin position="121"/>
        <end position="162"/>
    </location>
</feature>
<evidence type="ECO:0000259" key="7">
    <source>
        <dbReference type="PROSITE" id="PS50089"/>
    </source>
</evidence>
<keyword evidence="9" id="KW-1185">Reference proteome</keyword>
<dbReference type="Pfam" id="PF13639">
    <property type="entry name" value="zf-RING_2"/>
    <property type="match status" value="1"/>
</dbReference>
<dbReference type="OrthoDB" id="21204at2759"/>
<dbReference type="Gene3D" id="3.30.40.10">
    <property type="entry name" value="Zinc/RING finger domain, C3HC4 (zinc finger)"/>
    <property type="match status" value="1"/>
</dbReference>
<dbReference type="PANTHER" id="PTHR15710:SF196">
    <property type="entry name" value="F6A14.12 PROTEIN-RELATED"/>
    <property type="match status" value="1"/>
</dbReference>
<evidence type="ECO:0000256" key="4">
    <source>
        <dbReference type="ARBA" id="ARBA00022771"/>
    </source>
</evidence>
<reference evidence="8" key="2">
    <citation type="journal article" date="2023" name="Plants (Basel)">
        <title>Annotation of the Turnera subulata (Passifloraceae) Draft Genome Reveals the S-Locus Evolved after the Divergence of Turneroideae from Passifloroideae in a Stepwise Manner.</title>
        <authorList>
            <person name="Henning P.M."/>
            <person name="Roalson E.H."/>
            <person name="Mir W."/>
            <person name="McCubbin A.G."/>
            <person name="Shore J.S."/>
        </authorList>
    </citation>
    <scope>NUCLEOTIDE SEQUENCE</scope>
    <source>
        <strain evidence="8">F60SS</strain>
    </source>
</reference>
<evidence type="ECO:0000256" key="3">
    <source>
        <dbReference type="ARBA" id="ARBA00022723"/>
    </source>
</evidence>
<dbReference type="EMBL" id="JAKUCV010007165">
    <property type="protein sequence ID" value="KAJ4824516.1"/>
    <property type="molecule type" value="Genomic_DNA"/>
</dbReference>
<accession>A0A9Q0F3V7</accession>
<dbReference type="EC" id="2.3.2.27" evidence="2"/>
<keyword evidence="4 6" id="KW-0863">Zinc-finger</keyword>